<dbReference type="InterPro" id="IPR011009">
    <property type="entry name" value="Kinase-like_dom_sf"/>
</dbReference>
<evidence type="ECO:0000313" key="4">
    <source>
        <dbReference type="Proteomes" id="UP000759537"/>
    </source>
</evidence>
<dbReference type="Gene3D" id="3.30.200.20">
    <property type="entry name" value="Phosphorylase Kinase, domain 1"/>
    <property type="match status" value="1"/>
</dbReference>
<comment type="caution">
    <text evidence="3">The sequence shown here is derived from an EMBL/GenBank/DDBJ whole genome shotgun (WGS) entry which is preliminary data.</text>
</comment>
<dbReference type="PANTHER" id="PTHR12984:SF3">
    <property type="entry name" value="N-TERMINAL KINASE-LIKE PROTEIN"/>
    <property type="match status" value="1"/>
</dbReference>
<name>A0A9P5MZ71_9AGAM</name>
<dbReference type="Proteomes" id="UP000759537">
    <property type="component" value="Unassembled WGS sequence"/>
</dbReference>
<dbReference type="InterPro" id="IPR016024">
    <property type="entry name" value="ARM-type_fold"/>
</dbReference>
<dbReference type="GO" id="GO:0004672">
    <property type="term" value="F:protein kinase activity"/>
    <property type="evidence" value="ECO:0007669"/>
    <property type="project" value="InterPro"/>
</dbReference>
<dbReference type="InterPro" id="IPR000719">
    <property type="entry name" value="Prot_kinase_dom"/>
</dbReference>
<organism evidence="3 4">
    <name type="scientific">Russula ochroleuca</name>
    <dbReference type="NCBI Taxonomy" id="152965"/>
    <lineage>
        <taxon>Eukaryota</taxon>
        <taxon>Fungi</taxon>
        <taxon>Dikarya</taxon>
        <taxon>Basidiomycota</taxon>
        <taxon>Agaricomycotina</taxon>
        <taxon>Agaricomycetes</taxon>
        <taxon>Russulales</taxon>
        <taxon>Russulaceae</taxon>
        <taxon>Russula</taxon>
    </lineage>
</organism>
<feature type="domain" description="Protein kinase" evidence="2">
    <location>
        <begin position="1"/>
        <end position="287"/>
    </location>
</feature>
<dbReference type="GO" id="GO:0005737">
    <property type="term" value="C:cytoplasm"/>
    <property type="evidence" value="ECO:0007669"/>
    <property type="project" value="TreeGrafter"/>
</dbReference>
<gene>
    <name evidence="3" type="ORF">DFH94DRAFT_792612</name>
</gene>
<dbReference type="SUPFAM" id="SSF48371">
    <property type="entry name" value="ARM repeat"/>
    <property type="match status" value="1"/>
</dbReference>
<dbReference type="SUPFAM" id="SSF56112">
    <property type="entry name" value="Protein kinase-like (PK-like)"/>
    <property type="match status" value="1"/>
</dbReference>
<protein>
    <recommendedName>
        <fullName evidence="2">Protein kinase domain-containing protein</fullName>
    </recommendedName>
</protein>
<reference evidence="3" key="1">
    <citation type="submission" date="2019-10" db="EMBL/GenBank/DDBJ databases">
        <authorList>
            <consortium name="DOE Joint Genome Institute"/>
            <person name="Kuo A."/>
            <person name="Miyauchi S."/>
            <person name="Kiss E."/>
            <person name="Drula E."/>
            <person name="Kohler A."/>
            <person name="Sanchez-Garcia M."/>
            <person name="Andreopoulos B."/>
            <person name="Barry K.W."/>
            <person name="Bonito G."/>
            <person name="Buee M."/>
            <person name="Carver A."/>
            <person name="Chen C."/>
            <person name="Cichocki N."/>
            <person name="Clum A."/>
            <person name="Culley D."/>
            <person name="Crous P.W."/>
            <person name="Fauchery L."/>
            <person name="Girlanda M."/>
            <person name="Hayes R."/>
            <person name="Keri Z."/>
            <person name="LaButti K."/>
            <person name="Lipzen A."/>
            <person name="Lombard V."/>
            <person name="Magnuson J."/>
            <person name="Maillard F."/>
            <person name="Morin E."/>
            <person name="Murat C."/>
            <person name="Nolan M."/>
            <person name="Ohm R."/>
            <person name="Pangilinan J."/>
            <person name="Pereira M."/>
            <person name="Perotto S."/>
            <person name="Peter M."/>
            <person name="Riley R."/>
            <person name="Sitrit Y."/>
            <person name="Stielow B."/>
            <person name="Szollosi G."/>
            <person name="Zifcakova L."/>
            <person name="Stursova M."/>
            <person name="Spatafora J.W."/>
            <person name="Tedersoo L."/>
            <person name="Vaario L.-M."/>
            <person name="Yamada A."/>
            <person name="Yan M."/>
            <person name="Wang P."/>
            <person name="Xu J."/>
            <person name="Bruns T."/>
            <person name="Baldrian P."/>
            <person name="Vilgalys R."/>
            <person name="Henrissat B."/>
            <person name="Grigoriev I.V."/>
            <person name="Hibbett D."/>
            <person name="Nagy L.G."/>
            <person name="Martin F.M."/>
        </authorList>
    </citation>
    <scope>NUCLEOTIDE SEQUENCE</scope>
    <source>
        <strain evidence="3">Prilba</strain>
    </source>
</reference>
<dbReference type="GO" id="GO:0006409">
    <property type="term" value="P:tRNA export from nucleus"/>
    <property type="evidence" value="ECO:0007669"/>
    <property type="project" value="TreeGrafter"/>
</dbReference>
<dbReference type="PROSITE" id="PS50011">
    <property type="entry name" value="PROTEIN_KINASE_DOM"/>
    <property type="match status" value="1"/>
</dbReference>
<feature type="compositionally biased region" description="Low complexity" evidence="1">
    <location>
        <begin position="814"/>
        <end position="826"/>
    </location>
</feature>
<feature type="region of interest" description="Disordered" evidence="1">
    <location>
        <begin position="648"/>
        <end position="676"/>
    </location>
</feature>
<sequence length="863" mass="92359">MDYLRSLGTAAVSSIVQKSGLNLPFSLGRKYPPLDALNIWTLYDATKRDDAASVSVFEFNSQQKRNLFPVAQNAVRRLRVTRHPDILKFMDVVEADGIIYIMTERVKPLSEELSSWEAKPVKDRQDWLLWGLHRITNAISFVNSSCNAAHGTVRISSIFLSTSGEWKLGGFELFSDPAEPNAILLTYAGDLNIHRMPENERGGWAALKDGPITATDGYALALLIFNLFNPTVSHPPFLDPPYNPPQPSTRGKIPPSLWSSFKKMLNPNPKGRMTPKALLDVGMAESLGENGGFFRENRLFKICEGLGNFGLMSDGERATLLRTIKDAAPTLPSTFATHLVLPALLTSLTHTTMSISAPSIIPLVIQLGTYVPSDEYNGLVLEPVVKLFANPDRGTRMAILDVLPDFADKLDKQTVSEKIWPHLQTGFTDTVAVIRETTVKAIGLLSDKFTERILNNDLLRHLARLQSDPEAPIRTNSIILIGRLGPTLGYNTRRKVLGAACAKALKDSFPPARVAALMTCMACANLFDVEELAGKVVGLVAGALVDKEKTVRDQAFKAVAMLIQILEEHATKMPDTTLAGDGPPTLGLSTPNGGAEGTLVSSAAGAAGALAGWAISSIGKKVANLSSCLSLPNTPMHTITPVGSLPPPVPSETKPTFVTQISAPPVPSGSRPRGMQLGAHKASVPGALPGGLAEEARWGDDLMDVNANADDWNEFESAPAESSGANAVGSWRAASDDEDPWAAFEDPAPPPVPIPVTELTSPPVPATPPALVVTPARTLATQVVRPSRVAALSPSPSPRGTPLASPATNERATSPVASPASVSSSAGMTKEEKAAEMARRKEERKQRIAQLKEQKKNVAGAKA</sequence>
<feature type="compositionally biased region" description="Basic and acidic residues" evidence="1">
    <location>
        <begin position="829"/>
        <end position="856"/>
    </location>
</feature>
<evidence type="ECO:0000256" key="1">
    <source>
        <dbReference type="SAM" id="MobiDB-lite"/>
    </source>
</evidence>
<dbReference type="InterPro" id="IPR011989">
    <property type="entry name" value="ARM-like"/>
</dbReference>
<dbReference type="Gene3D" id="1.10.510.10">
    <property type="entry name" value="Transferase(Phosphotransferase) domain 1"/>
    <property type="match status" value="1"/>
</dbReference>
<dbReference type="InterPro" id="IPR051177">
    <property type="entry name" value="CIK-Related_Protein"/>
</dbReference>
<dbReference type="OrthoDB" id="447103at2759"/>
<evidence type="ECO:0000313" key="3">
    <source>
        <dbReference type="EMBL" id="KAF8482457.1"/>
    </source>
</evidence>
<keyword evidence="4" id="KW-1185">Reference proteome</keyword>
<feature type="region of interest" description="Disordered" evidence="1">
    <location>
        <begin position="787"/>
        <end position="863"/>
    </location>
</feature>
<feature type="compositionally biased region" description="Polar residues" evidence="1">
    <location>
        <begin position="653"/>
        <end position="662"/>
    </location>
</feature>
<dbReference type="AlphaFoldDB" id="A0A9P5MZ71"/>
<dbReference type="GO" id="GO:0005524">
    <property type="term" value="F:ATP binding"/>
    <property type="evidence" value="ECO:0007669"/>
    <property type="project" value="InterPro"/>
</dbReference>
<reference evidence="3" key="2">
    <citation type="journal article" date="2020" name="Nat. Commun.">
        <title>Large-scale genome sequencing of mycorrhizal fungi provides insights into the early evolution of symbiotic traits.</title>
        <authorList>
            <person name="Miyauchi S."/>
            <person name="Kiss E."/>
            <person name="Kuo A."/>
            <person name="Drula E."/>
            <person name="Kohler A."/>
            <person name="Sanchez-Garcia M."/>
            <person name="Morin E."/>
            <person name="Andreopoulos B."/>
            <person name="Barry K.W."/>
            <person name="Bonito G."/>
            <person name="Buee M."/>
            <person name="Carver A."/>
            <person name="Chen C."/>
            <person name="Cichocki N."/>
            <person name="Clum A."/>
            <person name="Culley D."/>
            <person name="Crous P.W."/>
            <person name="Fauchery L."/>
            <person name="Girlanda M."/>
            <person name="Hayes R.D."/>
            <person name="Keri Z."/>
            <person name="LaButti K."/>
            <person name="Lipzen A."/>
            <person name="Lombard V."/>
            <person name="Magnuson J."/>
            <person name="Maillard F."/>
            <person name="Murat C."/>
            <person name="Nolan M."/>
            <person name="Ohm R.A."/>
            <person name="Pangilinan J."/>
            <person name="Pereira M.F."/>
            <person name="Perotto S."/>
            <person name="Peter M."/>
            <person name="Pfister S."/>
            <person name="Riley R."/>
            <person name="Sitrit Y."/>
            <person name="Stielow J.B."/>
            <person name="Szollosi G."/>
            <person name="Zifcakova L."/>
            <person name="Stursova M."/>
            <person name="Spatafora J.W."/>
            <person name="Tedersoo L."/>
            <person name="Vaario L.M."/>
            <person name="Yamada A."/>
            <person name="Yan M."/>
            <person name="Wang P."/>
            <person name="Xu J."/>
            <person name="Bruns T."/>
            <person name="Baldrian P."/>
            <person name="Vilgalys R."/>
            <person name="Dunand C."/>
            <person name="Henrissat B."/>
            <person name="Grigoriev I.V."/>
            <person name="Hibbett D."/>
            <person name="Nagy L.G."/>
            <person name="Martin F.M."/>
        </authorList>
    </citation>
    <scope>NUCLEOTIDE SEQUENCE</scope>
    <source>
        <strain evidence="3">Prilba</strain>
    </source>
</reference>
<evidence type="ECO:0000259" key="2">
    <source>
        <dbReference type="PROSITE" id="PS50011"/>
    </source>
</evidence>
<dbReference type="Gene3D" id="1.25.10.10">
    <property type="entry name" value="Leucine-rich Repeat Variant"/>
    <property type="match status" value="1"/>
</dbReference>
<proteinExistence type="predicted"/>
<dbReference type="PANTHER" id="PTHR12984">
    <property type="entry name" value="SCY1-RELATED S/T PROTEIN KINASE-LIKE"/>
    <property type="match status" value="1"/>
</dbReference>
<accession>A0A9P5MZ71</accession>
<dbReference type="EMBL" id="WHVB01000005">
    <property type="protein sequence ID" value="KAF8482457.1"/>
    <property type="molecule type" value="Genomic_DNA"/>
</dbReference>